<feature type="chain" id="PRO_5016673525" evidence="1">
    <location>
        <begin position="25"/>
        <end position="232"/>
    </location>
</feature>
<accession>A0A380U5H7</accession>
<dbReference type="EMBL" id="UFRV01000006">
    <property type="protein sequence ID" value="SUT96769.1"/>
    <property type="molecule type" value="Genomic_DNA"/>
</dbReference>
<feature type="signal peptide" evidence="1">
    <location>
        <begin position="1"/>
        <end position="24"/>
    </location>
</feature>
<evidence type="ECO:0000313" key="2">
    <source>
        <dbReference type="EMBL" id="SUT96769.1"/>
    </source>
</evidence>
<dbReference type="AlphaFoldDB" id="A0A380U5H7"/>
<proteinExistence type="predicted"/>
<dbReference type="Proteomes" id="UP000254227">
    <property type="component" value="Unassembled WGS sequence"/>
</dbReference>
<evidence type="ECO:0000256" key="1">
    <source>
        <dbReference type="SAM" id="SignalP"/>
    </source>
</evidence>
<sequence>MKNQCILTSLMYAAMLGISANLCAENLSTENIQRQKATSKYQAYLPAEYTVFEVVQGDLNKDGLKDVVLIVKGIDPKQWVTDEYRGKLDRNRRGVIVLLNAKGQYKKVVQNLSLFSSENEDGGVYFAPELVPSIEKGLLKLHHAHGRYGYWAYQFRLEGRDMRLIGYDSSDNFGPYVNSETSVNFLTAKKLVRENLNKDPDSDPKFKETWSKVNVAPMYLSKIQDIDDLSFE</sequence>
<keyword evidence="1" id="KW-0732">Signal</keyword>
<evidence type="ECO:0000313" key="3">
    <source>
        <dbReference type="Proteomes" id="UP000254227"/>
    </source>
</evidence>
<gene>
    <name evidence="2" type="ORF">NCTC10308_02158</name>
</gene>
<protein>
    <submittedName>
        <fullName evidence="2">Signal peptide</fullName>
    </submittedName>
</protein>
<reference evidence="2 3" key="1">
    <citation type="submission" date="2018-06" db="EMBL/GenBank/DDBJ databases">
        <authorList>
            <consortium name="Pathogen Informatics"/>
            <person name="Doyle S."/>
        </authorList>
    </citation>
    <scope>NUCLEOTIDE SEQUENCE [LARGE SCALE GENOMIC DNA]</scope>
    <source>
        <strain evidence="2 3">NCTC10308</strain>
    </source>
</reference>
<name>A0A380U5H7_ACIJO</name>
<organism evidence="2 3">
    <name type="scientific">Acinetobacter johnsonii</name>
    <dbReference type="NCBI Taxonomy" id="40214"/>
    <lineage>
        <taxon>Bacteria</taxon>
        <taxon>Pseudomonadati</taxon>
        <taxon>Pseudomonadota</taxon>
        <taxon>Gammaproteobacteria</taxon>
        <taxon>Moraxellales</taxon>
        <taxon>Moraxellaceae</taxon>
        <taxon>Acinetobacter</taxon>
    </lineage>
</organism>